<dbReference type="GO" id="GO:0006412">
    <property type="term" value="P:translation"/>
    <property type="evidence" value="ECO:0007669"/>
    <property type="project" value="InterPro"/>
</dbReference>
<evidence type="ECO:0000313" key="7">
    <source>
        <dbReference type="EMBL" id="KAJ2846960.1"/>
    </source>
</evidence>
<dbReference type="SUPFAM" id="SSF54189">
    <property type="entry name" value="Ribosomal proteins S24e, L23 and L15e"/>
    <property type="match status" value="1"/>
</dbReference>
<feature type="region of interest" description="Disordered" evidence="6">
    <location>
        <begin position="103"/>
        <end position="135"/>
    </location>
</feature>
<keyword evidence="2 4" id="KW-0689">Ribosomal protein</keyword>
<accession>A0A9W8I595</accession>
<dbReference type="PROSITE" id="PS00529">
    <property type="entry name" value="RIBOSOMAL_S24E"/>
    <property type="match status" value="1"/>
</dbReference>
<evidence type="ECO:0000256" key="4">
    <source>
        <dbReference type="RuleBase" id="RU004381"/>
    </source>
</evidence>
<dbReference type="InterPro" id="IPR001976">
    <property type="entry name" value="Ribosomal_eS24"/>
</dbReference>
<dbReference type="AlphaFoldDB" id="A0A9W8I595"/>
<evidence type="ECO:0000256" key="5">
    <source>
        <dbReference type="RuleBase" id="RU004383"/>
    </source>
</evidence>
<dbReference type="FunFam" id="3.30.70.3370:FF:000001">
    <property type="entry name" value="40S ribosomal protein S24"/>
    <property type="match status" value="1"/>
</dbReference>
<dbReference type="OrthoDB" id="5571754at2759"/>
<sequence>ADAATVTIRTRKFMTNRLLQRKQMVVDVLHPGLANLSKVEIREKLSKMFKTESDLVFPFGFRTQFGGGRSTGFVLVYDSMDAVKKFEPKYRLARQGLIEIKRLARKQRKERKNRNKKLHGTEKAKGKKVRKSRGD</sequence>
<dbReference type="InterPro" id="IPR053709">
    <property type="entry name" value="eRP_eS24_sf"/>
</dbReference>
<dbReference type="PANTHER" id="PTHR10496">
    <property type="entry name" value="40S RIBOSOMAL PROTEIN S24"/>
    <property type="match status" value="1"/>
</dbReference>
<dbReference type="GO" id="GO:0005840">
    <property type="term" value="C:ribosome"/>
    <property type="evidence" value="ECO:0007669"/>
    <property type="project" value="UniProtKB-KW"/>
</dbReference>
<keyword evidence="8" id="KW-1185">Reference proteome</keyword>
<organism evidence="7 8">
    <name type="scientific">Coemansia brasiliensis</name>
    <dbReference type="NCBI Taxonomy" id="2650707"/>
    <lineage>
        <taxon>Eukaryota</taxon>
        <taxon>Fungi</taxon>
        <taxon>Fungi incertae sedis</taxon>
        <taxon>Zoopagomycota</taxon>
        <taxon>Kickxellomycotina</taxon>
        <taxon>Kickxellomycetes</taxon>
        <taxon>Kickxellales</taxon>
        <taxon>Kickxellaceae</taxon>
        <taxon>Coemansia</taxon>
    </lineage>
</organism>
<dbReference type="InterPro" id="IPR012678">
    <property type="entry name" value="Ribosomal_uL23/eL15/eS24_sf"/>
</dbReference>
<dbReference type="Pfam" id="PF01282">
    <property type="entry name" value="Ribosomal_S24e"/>
    <property type="match status" value="1"/>
</dbReference>
<dbReference type="InterPro" id="IPR018098">
    <property type="entry name" value="Ribosomal_eS24_CS"/>
</dbReference>
<evidence type="ECO:0000256" key="3">
    <source>
        <dbReference type="ARBA" id="ARBA00023274"/>
    </source>
</evidence>
<dbReference type="Gene3D" id="3.30.70.3370">
    <property type="match status" value="1"/>
</dbReference>
<dbReference type="Proteomes" id="UP001139887">
    <property type="component" value="Unassembled WGS sequence"/>
</dbReference>
<keyword evidence="3 4" id="KW-0687">Ribonucleoprotein</keyword>
<feature type="compositionally biased region" description="Basic residues" evidence="6">
    <location>
        <begin position="125"/>
        <end position="135"/>
    </location>
</feature>
<dbReference type="GO" id="GO:0003735">
    <property type="term" value="F:structural constituent of ribosome"/>
    <property type="evidence" value="ECO:0007669"/>
    <property type="project" value="InterPro"/>
</dbReference>
<dbReference type="GO" id="GO:1990904">
    <property type="term" value="C:ribonucleoprotein complex"/>
    <property type="evidence" value="ECO:0007669"/>
    <property type="project" value="UniProtKB-KW"/>
</dbReference>
<evidence type="ECO:0000256" key="1">
    <source>
        <dbReference type="ARBA" id="ARBA00009680"/>
    </source>
</evidence>
<dbReference type="EMBL" id="JANBUW010000415">
    <property type="protein sequence ID" value="KAJ2846960.1"/>
    <property type="molecule type" value="Genomic_DNA"/>
</dbReference>
<feature type="non-terminal residue" evidence="7">
    <location>
        <position position="1"/>
    </location>
</feature>
<reference evidence="7" key="1">
    <citation type="submission" date="2022-07" db="EMBL/GenBank/DDBJ databases">
        <title>Phylogenomic reconstructions and comparative analyses of Kickxellomycotina fungi.</title>
        <authorList>
            <person name="Reynolds N.K."/>
            <person name="Stajich J.E."/>
            <person name="Barry K."/>
            <person name="Grigoriev I.V."/>
            <person name="Crous P."/>
            <person name="Smith M.E."/>
        </authorList>
    </citation>
    <scope>NUCLEOTIDE SEQUENCE</scope>
    <source>
        <strain evidence="7">NRRL 1566</strain>
    </source>
</reference>
<evidence type="ECO:0000256" key="6">
    <source>
        <dbReference type="SAM" id="MobiDB-lite"/>
    </source>
</evidence>
<protein>
    <recommendedName>
        <fullName evidence="5">40S ribosomal protein S24</fullName>
    </recommendedName>
</protein>
<feature type="compositionally biased region" description="Basic residues" evidence="6">
    <location>
        <begin position="103"/>
        <end position="118"/>
    </location>
</feature>
<evidence type="ECO:0000313" key="8">
    <source>
        <dbReference type="Proteomes" id="UP001139887"/>
    </source>
</evidence>
<comment type="caution">
    <text evidence="7">The sequence shown here is derived from an EMBL/GenBank/DDBJ whole genome shotgun (WGS) entry which is preliminary data.</text>
</comment>
<name>A0A9W8I595_9FUNG</name>
<proteinExistence type="inferred from homology"/>
<dbReference type="HAMAP" id="MF_00545">
    <property type="entry name" value="Ribosomal_eS24"/>
    <property type="match status" value="1"/>
</dbReference>
<comment type="similarity">
    <text evidence="1 4">Belongs to the eukaryotic ribosomal protein eS24 family.</text>
</comment>
<gene>
    <name evidence="7" type="primary">RPS24</name>
    <name evidence="7" type="ORF">IWW36_004095</name>
</gene>
<evidence type="ECO:0000256" key="2">
    <source>
        <dbReference type="ARBA" id="ARBA00022980"/>
    </source>
</evidence>